<dbReference type="EMBL" id="CP046956">
    <property type="protein sequence ID" value="QTM99726.1"/>
    <property type="molecule type" value="Genomic_DNA"/>
</dbReference>
<keyword evidence="3" id="KW-1185">Reference proteome</keyword>
<evidence type="ECO:0000259" key="1">
    <source>
        <dbReference type="Pfam" id="PF01521"/>
    </source>
</evidence>
<feature type="domain" description="Core" evidence="1">
    <location>
        <begin position="1"/>
        <end position="97"/>
    </location>
</feature>
<reference evidence="2 3" key="1">
    <citation type="submission" date="2019-12" db="EMBL/GenBank/DDBJ databases">
        <title>The whole genome sequencing of a strain isolated from a Mars analog, Dalangtan Playa.</title>
        <authorList>
            <person name="Huang T."/>
        </authorList>
    </citation>
    <scope>NUCLEOTIDE SEQUENCE [LARGE SCALE GENOMIC DNA]</scope>
    <source>
        <strain evidence="2 3">DP4-553-S</strain>
    </source>
</reference>
<name>A0ABX7VS16_9BACI</name>
<dbReference type="Pfam" id="PF01521">
    <property type="entry name" value="Fe-S_biosyn"/>
    <property type="match status" value="1"/>
</dbReference>
<evidence type="ECO:0000313" key="3">
    <source>
        <dbReference type="Proteomes" id="UP000665043"/>
    </source>
</evidence>
<evidence type="ECO:0000313" key="2">
    <source>
        <dbReference type="EMBL" id="QTM99726.1"/>
    </source>
</evidence>
<dbReference type="InterPro" id="IPR035903">
    <property type="entry name" value="HesB-like_dom_sf"/>
</dbReference>
<accession>A0ABX7VS16</accession>
<protein>
    <submittedName>
        <fullName evidence="2">Iron-sulfur cluster biosynthesis family protein</fullName>
    </submittedName>
</protein>
<dbReference type="Gene3D" id="2.60.300.12">
    <property type="entry name" value="HesB-like domain"/>
    <property type="match status" value="1"/>
</dbReference>
<proteinExistence type="predicted"/>
<sequence length="110" mass="12638">MHLTITEAALNRLLQEMKTDQQAYLQIYYDTEGCCGVNGVPTIRWRDVKHADDLEVENEHLSVIIHPQQATFFENEMTLDFNQQTFRLTSPQGILNGFISPGELKRDVTV</sequence>
<dbReference type="InterPro" id="IPR000361">
    <property type="entry name" value="ATAP_core_dom"/>
</dbReference>
<dbReference type="Proteomes" id="UP000665043">
    <property type="component" value="Chromosome"/>
</dbReference>
<organism evidence="2 3">
    <name type="scientific">Sediminibacillus dalangtanensis</name>
    <dbReference type="NCBI Taxonomy" id="2729421"/>
    <lineage>
        <taxon>Bacteria</taxon>
        <taxon>Bacillati</taxon>
        <taxon>Bacillota</taxon>
        <taxon>Bacilli</taxon>
        <taxon>Bacillales</taxon>
        <taxon>Bacillaceae</taxon>
        <taxon>Sediminibacillus</taxon>
    </lineage>
</organism>
<dbReference type="RefSeq" id="WP_209364896.1">
    <property type="nucleotide sequence ID" value="NZ_CP046956.1"/>
</dbReference>
<gene>
    <name evidence="2" type="ORF">ERJ70_10695</name>
</gene>
<dbReference type="SUPFAM" id="SSF89360">
    <property type="entry name" value="HesB-like domain"/>
    <property type="match status" value="1"/>
</dbReference>